<dbReference type="InterPro" id="IPR046336">
    <property type="entry name" value="Lon_prtase_N_sf"/>
</dbReference>
<dbReference type="HAMAP" id="MF_03120">
    <property type="entry name" value="lonm_euk"/>
    <property type="match status" value="1"/>
</dbReference>
<dbReference type="InterPro" id="IPR015947">
    <property type="entry name" value="PUA-like_sf"/>
</dbReference>
<dbReference type="PANTHER" id="PTHR43718:SF2">
    <property type="entry name" value="LON PROTEASE HOMOLOG, MITOCHONDRIAL"/>
    <property type="match status" value="1"/>
</dbReference>
<dbReference type="Pfam" id="PF22667">
    <property type="entry name" value="Lon_lid"/>
    <property type="match status" value="1"/>
</dbReference>
<dbReference type="Proteomes" id="UP000264840">
    <property type="component" value="Unplaced"/>
</dbReference>
<comment type="subcellular location">
    <subcellularLocation>
        <location evidence="1 11">Mitochondrion matrix</location>
    </subcellularLocation>
</comment>
<evidence type="ECO:0000256" key="17">
    <source>
        <dbReference type="SAM" id="MobiDB-lite"/>
    </source>
</evidence>
<feature type="binding site" evidence="11 14">
    <location>
        <begin position="519"/>
        <end position="526"/>
    </location>
    <ligand>
        <name>ATP</name>
        <dbReference type="ChEBI" id="CHEBI:30616"/>
    </ligand>
</feature>
<dbReference type="GO" id="GO:0051131">
    <property type="term" value="P:chaperone-mediated protein complex assembly"/>
    <property type="evidence" value="ECO:0007669"/>
    <property type="project" value="UniProtKB-UniRule"/>
</dbReference>
<evidence type="ECO:0000256" key="16">
    <source>
        <dbReference type="RuleBase" id="RU000591"/>
    </source>
</evidence>
<keyword evidence="3 11" id="KW-0547">Nucleotide-binding</keyword>
<dbReference type="PROSITE" id="PS51786">
    <property type="entry name" value="LON_PROTEOLYTIC"/>
    <property type="match status" value="1"/>
</dbReference>
<reference evidence="20" key="1">
    <citation type="submission" date="2025-08" db="UniProtKB">
        <authorList>
            <consortium name="Ensembl"/>
        </authorList>
    </citation>
    <scope>IDENTIFICATION</scope>
</reference>
<dbReference type="GeneTree" id="ENSGT00530000063553"/>
<dbReference type="GO" id="GO:0070407">
    <property type="term" value="P:oxidation-dependent protein catabolic process"/>
    <property type="evidence" value="ECO:0007669"/>
    <property type="project" value="UniProtKB-UniRule"/>
</dbReference>
<dbReference type="GO" id="GO:0004252">
    <property type="term" value="F:serine-type endopeptidase activity"/>
    <property type="evidence" value="ECO:0007669"/>
    <property type="project" value="UniProtKB-UniRule"/>
</dbReference>
<evidence type="ECO:0000256" key="5">
    <source>
        <dbReference type="ARBA" id="ARBA00022825"/>
    </source>
</evidence>
<evidence type="ECO:0000256" key="3">
    <source>
        <dbReference type="ARBA" id="ARBA00022741"/>
    </source>
</evidence>
<comment type="function">
    <text evidence="11">ATP-dependent serine protease that mediates the selective degradation of misfolded, unassembled or oxidatively damaged polypeptides as well as certain short-lived regulatory proteins in the mitochondrial matrix. May also have a chaperone function in the assembly of inner membrane protein complexes. Participates in the regulation of mitochondrial gene expression and in the maintenance of the integrity of the mitochondrial genome. Binds to mitochondrial DNA in a site-specific manner.</text>
</comment>
<dbReference type="InterPro" id="IPR054594">
    <property type="entry name" value="Lon_lid"/>
</dbReference>
<dbReference type="Gene3D" id="1.20.58.1480">
    <property type="match status" value="1"/>
</dbReference>
<dbReference type="PANTHER" id="PTHR43718">
    <property type="entry name" value="LON PROTEASE"/>
    <property type="match status" value="1"/>
</dbReference>
<feature type="active site" evidence="11 13">
    <location>
        <position position="850"/>
    </location>
</feature>
<dbReference type="GO" id="GO:0006515">
    <property type="term" value="P:protein quality control for misfolded or incompletely synthesized proteins"/>
    <property type="evidence" value="ECO:0007669"/>
    <property type="project" value="UniProtKB-UniRule"/>
</dbReference>
<dbReference type="SMART" id="SM00382">
    <property type="entry name" value="AAA"/>
    <property type="match status" value="1"/>
</dbReference>
<evidence type="ECO:0000256" key="13">
    <source>
        <dbReference type="PIRSR" id="PIRSR001174-1"/>
    </source>
</evidence>
<keyword evidence="5 11" id="KW-0720">Serine protease</keyword>
<evidence type="ECO:0000256" key="15">
    <source>
        <dbReference type="PROSITE-ProRule" id="PRU01122"/>
    </source>
</evidence>
<dbReference type="SUPFAM" id="SSF88697">
    <property type="entry name" value="PUA domain-like"/>
    <property type="match status" value="1"/>
</dbReference>
<dbReference type="PIRSF" id="PIRSF001174">
    <property type="entry name" value="Lon_proteas"/>
    <property type="match status" value="1"/>
</dbReference>
<dbReference type="InterPro" id="IPR014721">
    <property type="entry name" value="Ribsml_uS5_D2-typ_fold_subgr"/>
</dbReference>
<dbReference type="InterPro" id="IPR004815">
    <property type="entry name" value="Lon_bac/euk-typ"/>
</dbReference>
<dbReference type="InterPro" id="IPR003111">
    <property type="entry name" value="Lon_prtase_N"/>
</dbReference>
<evidence type="ECO:0000256" key="8">
    <source>
        <dbReference type="ARBA" id="ARBA00023125"/>
    </source>
</evidence>
<dbReference type="PRINTS" id="PR00830">
    <property type="entry name" value="ENDOLAPTASE"/>
</dbReference>
<dbReference type="InterPro" id="IPR020568">
    <property type="entry name" value="Ribosomal_Su5_D2-typ_SF"/>
</dbReference>
<keyword evidence="8 11" id="KW-0238">DNA-binding</keyword>
<dbReference type="SUPFAM" id="SSF52540">
    <property type="entry name" value="P-loop containing nucleoside triphosphate hydrolases"/>
    <property type="match status" value="1"/>
</dbReference>
<feature type="domain" description="Lon proteolytic" evidence="18">
    <location>
        <begin position="755"/>
        <end position="944"/>
    </location>
</feature>
<name>A0A3Q2V5G5_HAPBU</name>
<dbReference type="OMA" id="WLTNIPW"/>
<keyword evidence="9 11" id="KW-0496">Mitochondrion</keyword>
<comment type="catalytic activity">
    <reaction evidence="10 11">
        <text>Hydrolysis of proteins in presence of ATP.</text>
        <dbReference type="EC" id="3.4.21.53"/>
    </reaction>
</comment>
<keyword evidence="2 11" id="KW-0645">Protease</keyword>
<keyword evidence="6 11" id="KW-0067">ATP-binding</keyword>
<dbReference type="Gene3D" id="3.40.50.300">
    <property type="entry name" value="P-loop containing nucleotide triphosphate hydrolases"/>
    <property type="match status" value="1"/>
</dbReference>
<dbReference type="InterPro" id="IPR003593">
    <property type="entry name" value="AAA+_ATPase"/>
</dbReference>
<dbReference type="InterPro" id="IPR027417">
    <property type="entry name" value="P-loop_NTPase"/>
</dbReference>
<dbReference type="SUPFAM" id="SSF54211">
    <property type="entry name" value="Ribosomal protein S5 domain 2-like"/>
    <property type="match status" value="1"/>
</dbReference>
<evidence type="ECO:0000256" key="7">
    <source>
        <dbReference type="ARBA" id="ARBA00022946"/>
    </source>
</evidence>
<comment type="subunit">
    <text evidence="11">Homohexamer or homoheptamer. Organized in a ring with a central cavity.</text>
</comment>
<dbReference type="FunFam" id="2.30.130.40:FF:000004">
    <property type="entry name" value="Lon protease homolog, mitochondrial"/>
    <property type="match status" value="1"/>
</dbReference>
<evidence type="ECO:0000256" key="10">
    <source>
        <dbReference type="ARBA" id="ARBA00050665"/>
    </source>
</evidence>
<dbReference type="FunFam" id="1.10.8.60:FF:000043">
    <property type="entry name" value="Lon protease homolog, mitochondrial"/>
    <property type="match status" value="1"/>
</dbReference>
<keyword evidence="4 11" id="KW-0378">Hydrolase</keyword>
<dbReference type="Ensembl" id="ENSHBUT00000006432.1">
    <property type="protein sequence ID" value="ENSHBUP00000005774.1"/>
    <property type="gene ID" value="ENSHBUG00000007228.1"/>
</dbReference>
<dbReference type="Pfam" id="PF05362">
    <property type="entry name" value="Lon_C"/>
    <property type="match status" value="1"/>
</dbReference>
<dbReference type="FunFam" id="1.20.5.5270:FF:000001">
    <property type="entry name" value="Lon protease homolog, mitochondrial"/>
    <property type="match status" value="1"/>
</dbReference>
<evidence type="ECO:0000259" key="18">
    <source>
        <dbReference type="PROSITE" id="PS51786"/>
    </source>
</evidence>
<evidence type="ECO:0000313" key="21">
    <source>
        <dbReference type="Proteomes" id="UP000264840"/>
    </source>
</evidence>
<evidence type="ECO:0000256" key="2">
    <source>
        <dbReference type="ARBA" id="ARBA00022670"/>
    </source>
</evidence>
<keyword evidence="7" id="KW-0809">Transit peptide</keyword>
<evidence type="ECO:0000256" key="1">
    <source>
        <dbReference type="ARBA" id="ARBA00004305"/>
    </source>
</evidence>
<dbReference type="FunFam" id="1.20.58.1480:FF:000002">
    <property type="entry name" value="Lon protease homolog, mitochondrial"/>
    <property type="match status" value="1"/>
</dbReference>
<dbReference type="Pfam" id="PF00004">
    <property type="entry name" value="AAA"/>
    <property type="match status" value="1"/>
</dbReference>
<dbReference type="AlphaFoldDB" id="A0A3Q2V5G5"/>
<reference evidence="20" key="2">
    <citation type="submission" date="2025-09" db="UniProtKB">
        <authorList>
            <consortium name="Ensembl"/>
        </authorList>
    </citation>
    <scope>IDENTIFICATION</scope>
</reference>
<dbReference type="EC" id="3.4.21.53" evidence="11"/>
<feature type="compositionally biased region" description="Gly residues" evidence="17">
    <location>
        <begin position="118"/>
        <end position="131"/>
    </location>
</feature>
<gene>
    <name evidence="11" type="primary">LONP1</name>
</gene>
<dbReference type="InterPro" id="IPR008269">
    <property type="entry name" value="Lon_proteolytic"/>
</dbReference>
<dbReference type="GO" id="GO:0043565">
    <property type="term" value="F:sequence-specific DNA binding"/>
    <property type="evidence" value="ECO:0007669"/>
    <property type="project" value="UniProtKB-UniRule"/>
</dbReference>
<evidence type="ECO:0000256" key="11">
    <source>
        <dbReference type="HAMAP-Rule" id="MF_03120"/>
    </source>
</evidence>
<evidence type="ECO:0000256" key="4">
    <source>
        <dbReference type="ARBA" id="ARBA00022801"/>
    </source>
</evidence>
<dbReference type="GO" id="GO:0004176">
    <property type="term" value="F:ATP-dependent peptidase activity"/>
    <property type="evidence" value="ECO:0007669"/>
    <property type="project" value="UniProtKB-UniRule"/>
</dbReference>
<evidence type="ECO:0000259" key="19">
    <source>
        <dbReference type="PROSITE" id="PS51787"/>
    </source>
</evidence>
<feature type="active site" evidence="11 13">
    <location>
        <position position="893"/>
    </location>
</feature>
<evidence type="ECO:0000313" key="20">
    <source>
        <dbReference type="Ensembl" id="ENSHBUP00000005774.1"/>
    </source>
</evidence>
<dbReference type="GO" id="GO:0005759">
    <property type="term" value="C:mitochondrial matrix"/>
    <property type="evidence" value="ECO:0007669"/>
    <property type="project" value="UniProtKB-SubCell"/>
</dbReference>
<dbReference type="InterPro" id="IPR027065">
    <property type="entry name" value="Lon_Prtase"/>
</dbReference>
<feature type="domain" description="Lon N-terminal" evidence="19">
    <location>
        <begin position="152"/>
        <end position="366"/>
    </location>
</feature>
<dbReference type="NCBIfam" id="TIGR00763">
    <property type="entry name" value="lon"/>
    <property type="match status" value="1"/>
</dbReference>
<dbReference type="GO" id="GO:0007005">
    <property type="term" value="P:mitochondrion organization"/>
    <property type="evidence" value="ECO:0007669"/>
    <property type="project" value="TreeGrafter"/>
</dbReference>
<accession>A0A3Q2V5G5</accession>
<evidence type="ECO:0000256" key="9">
    <source>
        <dbReference type="ARBA" id="ARBA00023128"/>
    </source>
</evidence>
<evidence type="ECO:0000256" key="12">
    <source>
        <dbReference type="PIRNR" id="PIRNR001174"/>
    </source>
</evidence>
<dbReference type="InterPro" id="IPR027503">
    <property type="entry name" value="Lonm_euk"/>
</dbReference>
<dbReference type="Pfam" id="PF02190">
    <property type="entry name" value="LON_substr_bdg"/>
    <property type="match status" value="1"/>
</dbReference>
<dbReference type="GO" id="GO:0016887">
    <property type="term" value="F:ATP hydrolysis activity"/>
    <property type="evidence" value="ECO:0007669"/>
    <property type="project" value="UniProtKB-UniRule"/>
</dbReference>
<dbReference type="GO" id="GO:0005524">
    <property type="term" value="F:ATP binding"/>
    <property type="evidence" value="ECO:0007669"/>
    <property type="project" value="UniProtKB-UniRule"/>
</dbReference>
<dbReference type="Gene3D" id="3.30.230.10">
    <property type="match status" value="1"/>
</dbReference>
<dbReference type="SMART" id="SM00464">
    <property type="entry name" value="LON"/>
    <property type="match status" value="1"/>
</dbReference>
<dbReference type="PROSITE" id="PS51787">
    <property type="entry name" value="LON_N"/>
    <property type="match status" value="1"/>
</dbReference>
<dbReference type="GO" id="GO:0034599">
    <property type="term" value="P:cellular response to oxidative stress"/>
    <property type="evidence" value="ECO:0007669"/>
    <property type="project" value="UniProtKB-UniRule"/>
</dbReference>
<dbReference type="GO" id="GO:0003697">
    <property type="term" value="F:single-stranded DNA binding"/>
    <property type="evidence" value="ECO:0007669"/>
    <property type="project" value="TreeGrafter"/>
</dbReference>
<evidence type="ECO:0000256" key="6">
    <source>
        <dbReference type="ARBA" id="ARBA00022840"/>
    </source>
</evidence>
<feature type="region of interest" description="Disordered" evidence="17">
    <location>
        <begin position="108"/>
        <end position="133"/>
    </location>
</feature>
<dbReference type="FunFam" id="3.30.230.10:FF:000015">
    <property type="entry name" value="Lon protease homolog, mitochondrial"/>
    <property type="match status" value="1"/>
</dbReference>
<organism evidence="20 21">
    <name type="scientific">Haplochromis burtoni</name>
    <name type="common">Burton's mouthbrooder</name>
    <name type="synonym">Chromis burtoni</name>
    <dbReference type="NCBI Taxonomy" id="8153"/>
    <lineage>
        <taxon>Eukaryota</taxon>
        <taxon>Metazoa</taxon>
        <taxon>Chordata</taxon>
        <taxon>Craniata</taxon>
        <taxon>Vertebrata</taxon>
        <taxon>Euteleostomi</taxon>
        <taxon>Actinopterygii</taxon>
        <taxon>Neopterygii</taxon>
        <taxon>Teleostei</taxon>
        <taxon>Neoteleostei</taxon>
        <taxon>Acanthomorphata</taxon>
        <taxon>Ovalentaria</taxon>
        <taxon>Cichlomorphae</taxon>
        <taxon>Cichliformes</taxon>
        <taxon>Cichlidae</taxon>
        <taxon>African cichlids</taxon>
        <taxon>Pseudocrenilabrinae</taxon>
        <taxon>Haplochromini</taxon>
        <taxon>Haplochromis</taxon>
    </lineage>
</organism>
<keyword evidence="21" id="KW-1185">Reference proteome</keyword>
<dbReference type="PROSITE" id="PS01046">
    <property type="entry name" value="LON_SER"/>
    <property type="match status" value="1"/>
</dbReference>
<dbReference type="CDD" id="cd19500">
    <property type="entry name" value="RecA-like_Lon"/>
    <property type="match status" value="1"/>
</dbReference>
<dbReference type="Gene3D" id="1.10.8.60">
    <property type="match status" value="1"/>
</dbReference>
<comment type="similarity">
    <text evidence="11 12 15 16">Belongs to the peptidase S16 family.</text>
</comment>
<dbReference type="InterPro" id="IPR003959">
    <property type="entry name" value="ATPase_AAA_core"/>
</dbReference>
<dbReference type="InterPro" id="IPR008268">
    <property type="entry name" value="Peptidase_S16_AS"/>
</dbReference>
<proteinExistence type="inferred from homology"/>
<dbReference type="Gene3D" id="1.20.5.5270">
    <property type="match status" value="1"/>
</dbReference>
<dbReference type="FunFam" id="3.40.50.300:FF:000021">
    <property type="entry name" value="Lon protease homolog"/>
    <property type="match status" value="1"/>
</dbReference>
<evidence type="ECO:0000256" key="14">
    <source>
        <dbReference type="PIRSR" id="PIRSR001174-2"/>
    </source>
</evidence>
<protein>
    <recommendedName>
        <fullName evidence="11">Lon protease homolog, mitochondrial</fullName>
        <ecNumber evidence="11">3.4.21.53</ecNumber>
    </recommendedName>
</protein>
<dbReference type="Gene3D" id="2.30.130.40">
    <property type="entry name" value="LON domain-like"/>
    <property type="match status" value="1"/>
</dbReference>
<sequence length="947" mass="105325">MIGAAKQLHRNSAFVAKLHWPGVVSRLTETSPLSRQQPARFYTSIGTPQKTCTSPTTALTAGSRLTGRPRRWIRVGAVPHFQDSVLTRSCGPYTLQCRMYGNRAGAGFSGQDGEDGASSGGEEPGGDGGAPYNGVQMTALTPMMVPEVFPNVPLVAVSRNPVFPRFIKIIEVKNKALMELLRRKVRLAQPYAGVFMKRDDANESDVVESIDAIYTTGTFVQIHEMQDLGDKLRMIVMGHRRLDVLLLLISEADLSPELQPLPSSNILMVEVDNVQHEQFTVTEEVKALTAEIVKTIRDIIALNPLYRSSVLQMMQAGQRVVDNPIYLSDMGAALTGAESHELQDVLEETNIPKRLYKALSLLKKEYELSKLQQRLGREVEEKIKQTHRKYLLQEQLKIIKKELGLEKEDKDAIEEKFRERLKDRTVPQHIMDVINEELNKLGLLDNHSSEFNVTRNYLDWLTSMPWGTNSEENLLLDRAKEVLEEDHYGMDDVKKRILEFIAVSQLRGTTQGKILCFYGPPGVGKTSIARSIARALNREYFRFSVGGMTDVAEIKGHRRTYVGAMPGKIIQCLKKTKTENPLVLIDEVDKMGRGYQGDPSSALLELLDPEQNANFLDHYLDVPVDLSKVLFICTANVIDTIPEPLRDRMEMINVSGYVAQEKLAIAERYLVPQLRSLCGLTEEKASISSDALSLLIKQYCRESGVRNLQKQVEKVFRKVAFCIVNGEQTGVMVTPENLQEFVGKPIFTVDRMYDVTPPGVVMGLAWTALGGSTLFIETSLRRPPGGADSKGEGSLEVTGQLGDVMKESAKIASTFARAFLMTQEPENHFLINSHLHLHVPEGATPKDGPSAGCTIVTALLSLAINKPVRQNVAMTGEVSLMGKILPVGGIKEKTIAARRAGVTCIILPVENKKDFSDLPDYITQGLEVHFVDHYSQIYPIVFPQNES</sequence>